<dbReference type="Proteomes" id="UP000291106">
    <property type="component" value="Chromosome"/>
</dbReference>
<evidence type="ECO:0000313" key="2">
    <source>
        <dbReference type="EMBL" id="QBF81301.1"/>
    </source>
</evidence>
<dbReference type="InterPro" id="IPR027417">
    <property type="entry name" value="P-loop_NTPase"/>
</dbReference>
<dbReference type="OrthoDB" id="6399054at2"/>
<dbReference type="RefSeq" id="WP_130597295.1">
    <property type="nucleotide sequence ID" value="NZ_CP036200.1"/>
</dbReference>
<protein>
    <recommendedName>
        <fullName evidence="1">Zona occludens toxin N-terminal domain-containing protein</fullName>
    </recommendedName>
</protein>
<name>A0A411PCQ6_9GAMM</name>
<accession>A0A411PCQ6</accession>
<organism evidence="2 3">
    <name type="scientific">Shewanella maritima</name>
    <dbReference type="NCBI Taxonomy" id="2520507"/>
    <lineage>
        <taxon>Bacteria</taxon>
        <taxon>Pseudomonadati</taxon>
        <taxon>Pseudomonadota</taxon>
        <taxon>Gammaproteobacteria</taxon>
        <taxon>Alteromonadales</taxon>
        <taxon>Shewanellaceae</taxon>
        <taxon>Shewanella</taxon>
    </lineage>
</organism>
<keyword evidence="3" id="KW-1185">Reference proteome</keyword>
<dbReference type="AlphaFoldDB" id="A0A411PCQ6"/>
<evidence type="ECO:0000259" key="1">
    <source>
        <dbReference type="Pfam" id="PF05707"/>
    </source>
</evidence>
<proteinExistence type="predicted"/>
<dbReference type="EMBL" id="CP036200">
    <property type="protein sequence ID" value="QBF81301.1"/>
    <property type="molecule type" value="Genomic_DNA"/>
</dbReference>
<dbReference type="Pfam" id="PF05707">
    <property type="entry name" value="Zot"/>
    <property type="match status" value="1"/>
</dbReference>
<sequence>MIYIVTGVLGGGKSLIAVSRIKMYLDRGSRIVTNMDLFMEYLTDKDDKSARVMRVPDYQPLMIWMRVVLVMTAF</sequence>
<evidence type="ECO:0000313" key="3">
    <source>
        <dbReference type="Proteomes" id="UP000291106"/>
    </source>
</evidence>
<feature type="domain" description="Zona occludens toxin N-terminal" evidence="1">
    <location>
        <begin position="1"/>
        <end position="61"/>
    </location>
</feature>
<reference evidence="2 3" key="1">
    <citation type="submission" date="2019-02" db="EMBL/GenBank/DDBJ databases">
        <title>Shewanella sp. D4-2 isolated from Dokdo Island.</title>
        <authorList>
            <person name="Baek K."/>
        </authorList>
    </citation>
    <scope>NUCLEOTIDE SEQUENCE [LARGE SCALE GENOMIC DNA]</scope>
    <source>
        <strain evidence="2 3">D4-2</strain>
    </source>
</reference>
<gene>
    <name evidence="2" type="ORF">EXU30_00255</name>
</gene>
<dbReference type="KEGG" id="smai:EXU30_00255"/>
<dbReference type="Gene3D" id="3.40.50.300">
    <property type="entry name" value="P-loop containing nucleotide triphosphate hydrolases"/>
    <property type="match status" value="1"/>
</dbReference>
<dbReference type="InterPro" id="IPR008900">
    <property type="entry name" value="Zot_N"/>
</dbReference>